<evidence type="ECO:0000259" key="8">
    <source>
        <dbReference type="Pfam" id="PF17681"/>
    </source>
</evidence>
<dbReference type="GO" id="GO:0031122">
    <property type="term" value="P:cytoplasmic microtubule organization"/>
    <property type="evidence" value="ECO:0007669"/>
    <property type="project" value="TreeGrafter"/>
</dbReference>
<reference evidence="9" key="1">
    <citation type="submission" date="2014-03" db="EMBL/GenBank/DDBJ databases">
        <authorList>
            <person name="Casaregola S."/>
        </authorList>
    </citation>
    <scope>NUCLEOTIDE SEQUENCE [LARGE SCALE GENOMIC DNA]</scope>
    <source>
        <strain evidence="9">CLIB 918</strain>
    </source>
</reference>
<keyword evidence="4 5" id="KW-0206">Cytoskeleton</keyword>
<evidence type="ECO:0000256" key="6">
    <source>
        <dbReference type="SAM" id="MobiDB-lite"/>
    </source>
</evidence>
<keyword evidence="2 5" id="KW-0963">Cytoplasm</keyword>
<feature type="domain" description="Gamma tubulin complex component protein N-terminal" evidence="8">
    <location>
        <begin position="186"/>
        <end position="438"/>
    </location>
</feature>
<proteinExistence type="inferred from homology"/>
<comment type="similarity">
    <text evidence="1 5">Belongs to the TUBGCP family.</text>
</comment>
<dbReference type="GO" id="GO:0005874">
    <property type="term" value="C:microtubule"/>
    <property type="evidence" value="ECO:0007669"/>
    <property type="project" value="UniProtKB-KW"/>
</dbReference>
<dbReference type="InterPro" id="IPR041470">
    <property type="entry name" value="GCP_N"/>
</dbReference>
<dbReference type="InterPro" id="IPR042241">
    <property type="entry name" value="GCP_C_sf"/>
</dbReference>
<name>A0A0J9X7J7_GEOCN</name>
<dbReference type="STRING" id="1173061.A0A0J9X7J7"/>
<evidence type="ECO:0000259" key="7">
    <source>
        <dbReference type="Pfam" id="PF04130"/>
    </source>
</evidence>
<dbReference type="GO" id="GO:0051225">
    <property type="term" value="P:spindle assembly"/>
    <property type="evidence" value="ECO:0007669"/>
    <property type="project" value="TreeGrafter"/>
</dbReference>
<dbReference type="GO" id="GO:0005816">
    <property type="term" value="C:spindle pole body"/>
    <property type="evidence" value="ECO:0007669"/>
    <property type="project" value="UniProtKB-ARBA"/>
</dbReference>
<keyword evidence="3 5" id="KW-0493">Microtubule</keyword>
<dbReference type="GO" id="GO:0051011">
    <property type="term" value="F:microtubule minus-end binding"/>
    <property type="evidence" value="ECO:0007669"/>
    <property type="project" value="TreeGrafter"/>
</dbReference>
<sequence>MIPQGSRPAIEDESLFCGLPDLSTHQLPTGHSSNLFPSRPNISLTEEFDLTAPSSATEDEEEDEEDEEYLPSETSTTTSDSLSEPNESIDALIEAGEENETDTHTKNFHGAPNWDAFNPSIKDYLLGVLPQTEDEQIENEKLVSFFFIDKGEEFTDKYIQDKFSDMYDASSAGVVLSTEYLLSCLGLMICGYQSQLFVLHEKRRLFRVSSERIKFRVLGLTTEAVNGIIDYCIVTGSRMERLRYTSKVIYRKAATAGSILIAFAHCIDSIIEVVLNYVVEAARTDKLLEFRNKIKTPVQVINILAELLGCDDLSKVIELNRLPHSWDLLNGLYSRCILLESADEKLYNLVRLILKNTADQWFEKLENFIGFGKQVNLFWSNLEENATRDFFVNITDELGINLFEVDEKKVPSFFSLDLAKRSVNIMNCLLLLANYSSENVMHHLEAVEKVKLRWGGADLQSEILRYHDDIRDILKRLLSFPTAEVVVPEQITERFITGVDIDDDPFQQQKLFDTITVMNDVVPFFGRLSLNNPGSPSQETINTKNTLKQICVDLFLAGQTDKVSIRTPLAALTNVSVSELVNIQSWALNSLTLEIVFNQGSRRLLDHMVLVREIMLLESGQFVFDLEDVLFGPTVGSAFKRSLRIGGDRGDRGWPPSSMEVTQGFSQCIDNAISATNVDPQVSALDYMSIGFSPARPTAINGNTEDSTDHYGLYATDLFYIIYNPPDPLSVIITKPIRKQYNRLFARKLQLMHVRHALKKMALRKPLADVDGELVRPFCTLGMFFVNTLAEHYSFSITTKIWQPWERYLREKVFGSTVGRGPTDLAAKGRREESINSEVVNLNELIQKHHKTARLLAMSVFQTSTTVRIADTIDGVLKYILKVAREFGPHQQDSAVFLGDLGMLRQRIDRVVDILEEYIEAADEPTVRELIEQLQAKLTLIN</sequence>
<organism evidence="9 10">
    <name type="scientific">Geotrichum candidum</name>
    <name type="common">Oospora lactis</name>
    <name type="synonym">Dipodascus geotrichum</name>
    <dbReference type="NCBI Taxonomy" id="1173061"/>
    <lineage>
        <taxon>Eukaryota</taxon>
        <taxon>Fungi</taxon>
        <taxon>Dikarya</taxon>
        <taxon>Ascomycota</taxon>
        <taxon>Saccharomycotina</taxon>
        <taxon>Dipodascomycetes</taxon>
        <taxon>Dipodascales</taxon>
        <taxon>Dipodascaceae</taxon>
        <taxon>Geotrichum</taxon>
    </lineage>
</organism>
<feature type="compositionally biased region" description="Acidic residues" evidence="6">
    <location>
        <begin position="57"/>
        <end position="70"/>
    </location>
</feature>
<feature type="region of interest" description="Disordered" evidence="6">
    <location>
        <begin position="20"/>
        <end position="86"/>
    </location>
</feature>
<evidence type="ECO:0000256" key="1">
    <source>
        <dbReference type="ARBA" id="ARBA00010337"/>
    </source>
</evidence>
<evidence type="ECO:0000256" key="3">
    <source>
        <dbReference type="ARBA" id="ARBA00022701"/>
    </source>
</evidence>
<feature type="compositionally biased region" description="Polar residues" evidence="6">
    <location>
        <begin position="23"/>
        <end position="44"/>
    </location>
</feature>
<dbReference type="PANTHER" id="PTHR19302">
    <property type="entry name" value="GAMMA TUBULIN COMPLEX PROTEIN"/>
    <property type="match status" value="1"/>
</dbReference>
<dbReference type="OrthoDB" id="4083757at2759"/>
<protein>
    <recommendedName>
        <fullName evidence="5">Spindle pole body component</fullName>
    </recommendedName>
</protein>
<dbReference type="GO" id="GO:0043015">
    <property type="term" value="F:gamma-tubulin binding"/>
    <property type="evidence" value="ECO:0007669"/>
    <property type="project" value="InterPro"/>
</dbReference>
<feature type="compositionally biased region" description="Low complexity" evidence="6">
    <location>
        <begin position="71"/>
        <end position="85"/>
    </location>
</feature>
<evidence type="ECO:0000313" key="10">
    <source>
        <dbReference type="Proteomes" id="UP000242525"/>
    </source>
</evidence>
<evidence type="ECO:0000256" key="2">
    <source>
        <dbReference type="ARBA" id="ARBA00022490"/>
    </source>
</evidence>
<dbReference type="GO" id="GO:0007020">
    <property type="term" value="P:microtubule nucleation"/>
    <property type="evidence" value="ECO:0007669"/>
    <property type="project" value="InterPro"/>
</dbReference>
<gene>
    <name evidence="9" type="ORF">BN980_GECA05s01704g</name>
</gene>
<dbReference type="Gene3D" id="1.20.120.1900">
    <property type="entry name" value="Gamma-tubulin complex, C-terminal domain"/>
    <property type="match status" value="1"/>
</dbReference>
<dbReference type="Pfam" id="PF17681">
    <property type="entry name" value="GCP_N_terminal"/>
    <property type="match status" value="1"/>
</dbReference>
<dbReference type="InterPro" id="IPR040457">
    <property type="entry name" value="GCP_C"/>
</dbReference>
<keyword evidence="10" id="KW-1185">Reference proteome</keyword>
<evidence type="ECO:0000313" key="9">
    <source>
        <dbReference type="EMBL" id="CDO53434.1"/>
    </source>
</evidence>
<dbReference type="GO" id="GO:0000930">
    <property type="term" value="C:gamma-tubulin complex"/>
    <property type="evidence" value="ECO:0007669"/>
    <property type="project" value="TreeGrafter"/>
</dbReference>
<dbReference type="GO" id="GO:0000922">
    <property type="term" value="C:spindle pole"/>
    <property type="evidence" value="ECO:0007669"/>
    <property type="project" value="InterPro"/>
</dbReference>
<dbReference type="Pfam" id="PF04130">
    <property type="entry name" value="GCP_C_terminal"/>
    <property type="match status" value="1"/>
</dbReference>
<comment type="caution">
    <text evidence="9">The sequence shown here is derived from an EMBL/GenBank/DDBJ whole genome shotgun (WGS) entry which is preliminary data.</text>
</comment>
<dbReference type="GO" id="GO:0000278">
    <property type="term" value="P:mitotic cell cycle"/>
    <property type="evidence" value="ECO:0007669"/>
    <property type="project" value="TreeGrafter"/>
</dbReference>
<evidence type="ECO:0000256" key="5">
    <source>
        <dbReference type="RuleBase" id="RU363050"/>
    </source>
</evidence>
<comment type="subcellular location">
    <subcellularLocation>
        <location evidence="5">Cytoplasm</location>
        <location evidence="5">Cytoskeleton</location>
        <location evidence="5">Microtubule organizing center</location>
    </subcellularLocation>
</comment>
<dbReference type="Proteomes" id="UP000242525">
    <property type="component" value="Unassembled WGS sequence"/>
</dbReference>
<evidence type="ECO:0000256" key="4">
    <source>
        <dbReference type="ARBA" id="ARBA00023212"/>
    </source>
</evidence>
<feature type="domain" description="Gamma tubulin complex component C-terminal" evidence="7">
    <location>
        <begin position="604"/>
        <end position="885"/>
    </location>
</feature>
<dbReference type="GO" id="GO:0051321">
    <property type="term" value="P:meiotic cell cycle"/>
    <property type="evidence" value="ECO:0007669"/>
    <property type="project" value="TreeGrafter"/>
</dbReference>
<dbReference type="InterPro" id="IPR007259">
    <property type="entry name" value="GCP"/>
</dbReference>
<dbReference type="EMBL" id="CCBN010000005">
    <property type="protein sequence ID" value="CDO53434.1"/>
    <property type="molecule type" value="Genomic_DNA"/>
</dbReference>
<accession>A0A0J9X7J7</accession>
<dbReference type="AlphaFoldDB" id="A0A0J9X7J7"/>